<protein>
    <submittedName>
        <fullName evidence="2">Uncharacterized protein</fullName>
    </submittedName>
</protein>
<evidence type="ECO:0000313" key="2">
    <source>
        <dbReference type="EMBL" id="SFP36117.1"/>
    </source>
</evidence>
<gene>
    <name evidence="2" type="ORF">SAMN03084138_01998</name>
</gene>
<dbReference type="AlphaFoldDB" id="A0A1I5PQF3"/>
<feature type="transmembrane region" description="Helical" evidence="1">
    <location>
        <begin position="7"/>
        <end position="30"/>
    </location>
</feature>
<sequence>MFRRIFGVINVFVILGLISLNILTLTSAVVHDAMFKLVNALPISSFTAHSPSSRLTKANRELAATKKANKALKVQTRTVTKRIAKRTATAAARNVGASLMEAVPYIGAAAVVGSLSYDIYDACETLSDIETLQTDLGIESEDVTAETEKVCGYEVPSADELSAKAKASFDDAQRKSAEFGSSFYDTLKEKSDQYSADMMETWRGYTGSE</sequence>
<keyword evidence="1" id="KW-1133">Transmembrane helix</keyword>
<dbReference type="Proteomes" id="UP000182692">
    <property type="component" value="Unassembled WGS sequence"/>
</dbReference>
<keyword evidence="1" id="KW-0472">Membrane</keyword>
<name>A0A1I5PQF3_9GAMM</name>
<dbReference type="EMBL" id="FOWR01000013">
    <property type="protein sequence ID" value="SFP36117.1"/>
    <property type="molecule type" value="Genomic_DNA"/>
</dbReference>
<dbReference type="RefSeq" id="WP_244275986.1">
    <property type="nucleotide sequence ID" value="NZ_FOWR01000013.1"/>
</dbReference>
<organism evidence="2 3">
    <name type="scientific">Enterovibrio norvegicus DSM 15893</name>
    <dbReference type="NCBI Taxonomy" id="1121869"/>
    <lineage>
        <taxon>Bacteria</taxon>
        <taxon>Pseudomonadati</taxon>
        <taxon>Pseudomonadota</taxon>
        <taxon>Gammaproteobacteria</taxon>
        <taxon>Vibrionales</taxon>
        <taxon>Vibrionaceae</taxon>
        <taxon>Enterovibrio</taxon>
    </lineage>
</organism>
<evidence type="ECO:0000256" key="1">
    <source>
        <dbReference type="SAM" id="Phobius"/>
    </source>
</evidence>
<reference evidence="2 3" key="1">
    <citation type="submission" date="2016-10" db="EMBL/GenBank/DDBJ databases">
        <authorList>
            <person name="de Groot N.N."/>
        </authorList>
    </citation>
    <scope>NUCLEOTIDE SEQUENCE [LARGE SCALE GENOMIC DNA]</scope>
    <source>
        <strain evidence="2 3">DSM 15893</strain>
    </source>
</reference>
<evidence type="ECO:0000313" key="3">
    <source>
        <dbReference type="Proteomes" id="UP000182692"/>
    </source>
</evidence>
<proteinExistence type="predicted"/>
<dbReference type="GeneID" id="35870217"/>
<keyword evidence="1" id="KW-0812">Transmembrane</keyword>
<accession>A0A1I5PQF3</accession>